<gene>
    <name evidence="5 7" type="primary">rpsB</name>
    <name evidence="7" type="ORF">E1I18_02520</name>
</gene>
<evidence type="ECO:0000313" key="7">
    <source>
        <dbReference type="EMBL" id="TQC51434.1"/>
    </source>
</evidence>
<feature type="region of interest" description="Disordered" evidence="6">
    <location>
        <begin position="283"/>
        <end position="305"/>
    </location>
</feature>
<dbReference type="SUPFAM" id="SSF52313">
    <property type="entry name" value="Ribosomal protein S2"/>
    <property type="match status" value="1"/>
</dbReference>
<dbReference type="GO" id="GO:0006412">
    <property type="term" value="P:translation"/>
    <property type="evidence" value="ECO:0007669"/>
    <property type="project" value="UniProtKB-UniRule"/>
</dbReference>
<evidence type="ECO:0000256" key="5">
    <source>
        <dbReference type="HAMAP-Rule" id="MF_00291"/>
    </source>
</evidence>
<dbReference type="InterPro" id="IPR005706">
    <property type="entry name" value="Ribosomal_uS2_bac/mit/plastid"/>
</dbReference>
<evidence type="ECO:0000313" key="8">
    <source>
        <dbReference type="Proteomes" id="UP000320801"/>
    </source>
</evidence>
<dbReference type="OrthoDB" id="9808036at2"/>
<sequence length="305" mass="34490">MTDKIEVSTTKVEDTTTQVAKDKEVKAPIISKDKLLEAGTYFGHKKNLWNPKMKDYLYPQLKKGIHIINTQFTVQRLEFAYNLINKFVAKNPRAQFIFVGTKKQAKDTIKENALRTNSFYVTDRWLGGTLTNSSTIFSRVKTMEDLEAKAENNFEGYTKKEKLNFQKQLDKLHKNLDGIRKMRGLPTFMIVADPIEDEIAVKEARKKGVKVIGILDSNSNPDSVDFGIPANDDSAKSINLIITILADAIATARGGKAKYAYRPDSEIELPKFETDKPTVARQFERRTFVKSEESTTAAPKEVKGE</sequence>
<dbReference type="Gene3D" id="1.10.287.610">
    <property type="entry name" value="Helix hairpin bin"/>
    <property type="match status" value="1"/>
</dbReference>
<dbReference type="CDD" id="cd01425">
    <property type="entry name" value="RPS2"/>
    <property type="match status" value="1"/>
</dbReference>
<reference evidence="7 8" key="1">
    <citation type="submission" date="2019-03" db="EMBL/GenBank/DDBJ databases">
        <title>Characterization of a novel Mycoplasma cynos real-time PCR assay.</title>
        <authorList>
            <person name="Tallmadge R.L."/>
            <person name="Mitchell P.K."/>
            <person name="Goodman L."/>
        </authorList>
    </citation>
    <scope>NUCLEOTIDE SEQUENCE [LARGE SCALE GENOMIC DNA]</scope>
    <source>
        <strain evidence="7 8">1642</strain>
    </source>
</reference>
<protein>
    <recommendedName>
        <fullName evidence="4 5">Small ribosomal subunit protein uS2</fullName>
    </recommendedName>
</protein>
<proteinExistence type="inferred from homology"/>
<dbReference type="NCBIfam" id="TIGR01011">
    <property type="entry name" value="rpsB_bact"/>
    <property type="match status" value="1"/>
</dbReference>
<comment type="similarity">
    <text evidence="1 5">Belongs to the universal ribosomal protein uS2 family.</text>
</comment>
<evidence type="ECO:0000256" key="6">
    <source>
        <dbReference type="SAM" id="MobiDB-lite"/>
    </source>
</evidence>
<dbReference type="GO" id="GO:0003735">
    <property type="term" value="F:structural constituent of ribosome"/>
    <property type="evidence" value="ECO:0007669"/>
    <property type="project" value="InterPro"/>
</dbReference>
<keyword evidence="8" id="KW-1185">Reference proteome</keyword>
<dbReference type="PANTHER" id="PTHR12534:SF0">
    <property type="entry name" value="SMALL RIBOSOMAL SUBUNIT PROTEIN US2M"/>
    <property type="match status" value="1"/>
</dbReference>
<evidence type="ECO:0000256" key="4">
    <source>
        <dbReference type="ARBA" id="ARBA00035256"/>
    </source>
</evidence>
<keyword evidence="2 5" id="KW-0689">Ribosomal protein</keyword>
<evidence type="ECO:0000256" key="1">
    <source>
        <dbReference type="ARBA" id="ARBA00006242"/>
    </source>
</evidence>
<dbReference type="Pfam" id="PF00318">
    <property type="entry name" value="Ribosomal_S2"/>
    <property type="match status" value="1"/>
</dbReference>
<dbReference type="AlphaFoldDB" id="A0A507SN24"/>
<evidence type="ECO:0000256" key="3">
    <source>
        <dbReference type="ARBA" id="ARBA00023274"/>
    </source>
</evidence>
<dbReference type="Gene3D" id="3.40.50.10490">
    <property type="entry name" value="Glucose-6-phosphate isomerase like protein, domain 1"/>
    <property type="match status" value="1"/>
</dbReference>
<comment type="caution">
    <text evidence="7">The sequence shown here is derived from an EMBL/GenBank/DDBJ whole genome shotgun (WGS) entry which is preliminary data.</text>
</comment>
<feature type="compositionally biased region" description="Basic and acidic residues" evidence="6">
    <location>
        <begin position="283"/>
        <end position="293"/>
    </location>
</feature>
<name>A0A507SN24_9BACT</name>
<keyword evidence="3 5" id="KW-0687">Ribonucleoprotein</keyword>
<dbReference type="PANTHER" id="PTHR12534">
    <property type="entry name" value="30S RIBOSOMAL PROTEIN S2 PROKARYOTIC AND ORGANELLAR"/>
    <property type="match status" value="1"/>
</dbReference>
<dbReference type="EMBL" id="SMDN01000008">
    <property type="protein sequence ID" value="TQC51434.1"/>
    <property type="molecule type" value="Genomic_DNA"/>
</dbReference>
<organism evidence="7 8">
    <name type="scientific">Mycoplasmopsis mucosicanis</name>
    <dbReference type="NCBI Taxonomy" id="458208"/>
    <lineage>
        <taxon>Bacteria</taxon>
        <taxon>Bacillati</taxon>
        <taxon>Mycoplasmatota</taxon>
        <taxon>Mycoplasmoidales</taxon>
        <taxon>Metamycoplasmataceae</taxon>
        <taxon>Mycoplasmopsis</taxon>
    </lineage>
</organism>
<dbReference type="GO" id="GO:0022627">
    <property type="term" value="C:cytosolic small ribosomal subunit"/>
    <property type="evidence" value="ECO:0007669"/>
    <property type="project" value="TreeGrafter"/>
</dbReference>
<dbReference type="PRINTS" id="PR00395">
    <property type="entry name" value="RIBOSOMALS2"/>
</dbReference>
<dbReference type="RefSeq" id="WP_141484028.1">
    <property type="nucleotide sequence ID" value="NZ_SMDN01000008.1"/>
</dbReference>
<accession>A0A507SN24</accession>
<dbReference type="InterPro" id="IPR001865">
    <property type="entry name" value="Ribosomal_uS2"/>
</dbReference>
<dbReference type="HAMAP" id="MF_00291_B">
    <property type="entry name" value="Ribosomal_uS2_B"/>
    <property type="match status" value="1"/>
</dbReference>
<evidence type="ECO:0000256" key="2">
    <source>
        <dbReference type="ARBA" id="ARBA00022980"/>
    </source>
</evidence>
<dbReference type="Proteomes" id="UP000320801">
    <property type="component" value="Unassembled WGS sequence"/>
</dbReference>
<dbReference type="InterPro" id="IPR023591">
    <property type="entry name" value="Ribosomal_uS2_flav_dom_sf"/>
</dbReference>